<dbReference type="InterPro" id="IPR015943">
    <property type="entry name" value="WD40/YVTN_repeat-like_dom_sf"/>
</dbReference>
<organism evidence="2 3">
    <name type="scientific">Cellulomonas xiejunii</name>
    <dbReference type="NCBI Taxonomy" id="2968083"/>
    <lineage>
        <taxon>Bacteria</taxon>
        <taxon>Bacillati</taxon>
        <taxon>Actinomycetota</taxon>
        <taxon>Actinomycetes</taxon>
        <taxon>Micrococcales</taxon>
        <taxon>Cellulomonadaceae</taxon>
        <taxon>Cellulomonas</taxon>
    </lineage>
</organism>
<feature type="region of interest" description="Disordered" evidence="1">
    <location>
        <begin position="353"/>
        <end position="466"/>
    </location>
</feature>
<accession>A0ABY5KTF2</accession>
<dbReference type="Gene3D" id="2.130.10.10">
    <property type="entry name" value="YVTN repeat-like/Quinoprotein amine dehydrogenase"/>
    <property type="match status" value="1"/>
</dbReference>
<dbReference type="InterPro" id="IPR013783">
    <property type="entry name" value="Ig-like_fold"/>
</dbReference>
<dbReference type="EMBL" id="CP101987">
    <property type="protein sequence ID" value="UUI73035.1"/>
    <property type="molecule type" value="Genomic_DNA"/>
</dbReference>
<evidence type="ECO:0000313" key="2">
    <source>
        <dbReference type="EMBL" id="UUI73035.1"/>
    </source>
</evidence>
<evidence type="ECO:0000313" key="3">
    <source>
        <dbReference type="Proteomes" id="UP001316384"/>
    </source>
</evidence>
<dbReference type="InterPro" id="IPR011048">
    <property type="entry name" value="Haem_d1_sf"/>
</dbReference>
<evidence type="ECO:0000256" key="1">
    <source>
        <dbReference type="SAM" id="MobiDB-lite"/>
    </source>
</evidence>
<evidence type="ECO:0008006" key="4">
    <source>
        <dbReference type="Google" id="ProtNLM"/>
    </source>
</evidence>
<dbReference type="Proteomes" id="UP001316384">
    <property type="component" value="Chromosome"/>
</dbReference>
<feature type="compositionally biased region" description="Gly residues" evidence="1">
    <location>
        <begin position="421"/>
        <end position="430"/>
    </location>
</feature>
<keyword evidence="3" id="KW-1185">Reference proteome</keyword>
<dbReference type="Gene3D" id="2.60.40.10">
    <property type="entry name" value="Immunoglobulins"/>
    <property type="match status" value="1"/>
</dbReference>
<dbReference type="RefSeq" id="WP_227577346.1">
    <property type="nucleotide sequence ID" value="NZ_CP101987.1"/>
</dbReference>
<gene>
    <name evidence="2" type="ORF">NP048_06230</name>
</gene>
<proteinExistence type="predicted"/>
<feature type="compositionally biased region" description="Low complexity" evidence="1">
    <location>
        <begin position="431"/>
        <end position="449"/>
    </location>
</feature>
<sequence>MLAVPLSLGLLAVLGVGNAHVRLDQTSGTAWVVTPSRGLLTLVDGASEQVVVSVRVPALGSEVQVAQAGSSAYVADVDAGTVRRVDGATYRSSGPAPLGSPGQVRVLRGDADAVHVLDPRRRVATEADPVTLAPRHEVSLAATPGAEQAVVDATGRLWVLDPASGELAWFGAGRTGEAGRTAPDARLVLVRGEPVVVDVAGGAVAALGPDGPGRPACLDVRGDDVVEVLGSSTTDEVYAAVEASGTVVTAAVGHDDCRSVVHVGEPGTADFGALAQSGPYLFVPDHAAGTTTVVDTRTRTALDTFALAPPGHRLELVAKDGRVFWNDLDGEDVGVLSLRGGAWVQGESLMKYHPESGDPVAGVMPDDDPGTAPGPGSGPDGAPAPTPRASVGPAPDASGQPGLQAPRGTDGGGAPPPGPGAPGGSGGPSGAGEAPPATAAPPAASASATPTPPLPTITSLVTDRPGYVPGDVVTLTATVVDTPDDATWSWSVVVDGEPLLTGEQGAPGQPFTYAVWPQGSYTFTLTVRGGGGETLRDVTVPVAEDCRPPTLSGPLAFTTAVRTVVVEVEAPGCTLGVVIVTGAPAWLRVPTTVIIPSAPGHQTASMTVELLGEPPTDGLNAGVVRTMLDGAPGPAWDVVAPRGPRVVGVPRCTPGLIAVDLDDAEPAGLTVTATVVIQYRHVFAFPHDPPERTDPPFERVEPLTHTGGGTYTYSHPRSFTQGNDTTYVTATLRSGSAVDRDGLTTTFGSC</sequence>
<dbReference type="SUPFAM" id="SSF51004">
    <property type="entry name" value="C-terminal (heme d1) domain of cytochrome cd1-nitrite reductase"/>
    <property type="match status" value="1"/>
</dbReference>
<name>A0ABY5KTF2_9CELL</name>
<protein>
    <recommendedName>
        <fullName evidence="4">PKD domain-containing protein</fullName>
    </recommendedName>
</protein>
<reference evidence="2 3" key="1">
    <citation type="submission" date="2022-07" db="EMBL/GenBank/DDBJ databases">
        <title>Novel species in genus cellulomonas.</title>
        <authorList>
            <person name="Ye L."/>
        </authorList>
    </citation>
    <scope>NUCLEOTIDE SEQUENCE [LARGE SCALE GENOMIC DNA]</scope>
    <source>
        <strain evidence="3">zg-B89</strain>
    </source>
</reference>